<evidence type="ECO:0000313" key="2">
    <source>
        <dbReference type="Proteomes" id="UP000192582"/>
    </source>
</evidence>
<dbReference type="EMBL" id="FWWU01000007">
    <property type="protein sequence ID" value="SMB84330.1"/>
    <property type="molecule type" value="Genomic_DNA"/>
</dbReference>
<gene>
    <name evidence="1" type="ORF">SAMN00790413_05085</name>
</gene>
<organism evidence="1 2">
    <name type="scientific">Deinococcus hopiensis KR-140</name>
    <dbReference type="NCBI Taxonomy" id="695939"/>
    <lineage>
        <taxon>Bacteria</taxon>
        <taxon>Thermotogati</taxon>
        <taxon>Deinococcota</taxon>
        <taxon>Deinococci</taxon>
        <taxon>Deinococcales</taxon>
        <taxon>Deinococcaceae</taxon>
        <taxon>Deinococcus</taxon>
    </lineage>
</organism>
<proteinExistence type="predicted"/>
<evidence type="ECO:0000313" key="1">
    <source>
        <dbReference type="EMBL" id="SMB84330.1"/>
    </source>
</evidence>
<reference evidence="1 2" key="1">
    <citation type="submission" date="2017-04" db="EMBL/GenBank/DDBJ databases">
        <authorList>
            <person name="Afonso C.L."/>
            <person name="Miller P.J."/>
            <person name="Scott M.A."/>
            <person name="Spackman E."/>
            <person name="Goraichik I."/>
            <person name="Dimitrov K.M."/>
            <person name="Suarez D.L."/>
            <person name="Swayne D.E."/>
        </authorList>
    </citation>
    <scope>NUCLEOTIDE SEQUENCE [LARGE SCALE GENOMIC DNA]</scope>
    <source>
        <strain evidence="1 2">KR-140</strain>
    </source>
</reference>
<accession>A0A1W1UTG2</accession>
<sequence>MDHCSSVSRTFLACHTALSQNSDLFPDDLYADLLHFAALDAQSNLPLGRRELNKHAPFCSLQEVVGLLDFCRV</sequence>
<dbReference type="Proteomes" id="UP000192582">
    <property type="component" value="Unassembled WGS sequence"/>
</dbReference>
<keyword evidence="2" id="KW-1185">Reference proteome</keyword>
<name>A0A1W1UTG2_9DEIO</name>
<protein>
    <submittedName>
        <fullName evidence="1">Uncharacterized protein</fullName>
    </submittedName>
</protein>
<dbReference type="STRING" id="695939.SAMN00790413_05085"/>
<dbReference type="AlphaFoldDB" id="A0A1W1UTG2"/>